<evidence type="ECO:0000256" key="1">
    <source>
        <dbReference type="SAM" id="MobiDB-lite"/>
    </source>
</evidence>
<reference evidence="4" key="1">
    <citation type="submission" date="2022-05" db="EMBL/GenBank/DDBJ databases">
        <authorList>
            <person name="Oliphant S.A."/>
            <person name="Watson-Haigh N.S."/>
            <person name="Sumby K.M."/>
            <person name="Gardner J.M."/>
            <person name="Jiranek V."/>
        </authorList>
    </citation>
    <scope>NUCLEOTIDE SEQUENCE</scope>
    <source>
        <strain evidence="4">KI4_A6</strain>
    </source>
</reference>
<feature type="region of interest" description="Disordered" evidence="1">
    <location>
        <begin position="29"/>
        <end position="49"/>
    </location>
</feature>
<accession>A0ABY5BXJ4</accession>
<proteinExistence type="predicted"/>
<dbReference type="EMBL" id="CP097121">
    <property type="protein sequence ID" value="USS90358.1"/>
    <property type="molecule type" value="Genomic_DNA"/>
</dbReference>
<sequence>MKKNKLIIGGVASFAAVLGLAVAAPAAHAAPDNSALPLNTSTTQNDTTGSVAATSNAHVAVQNGFLTLNQVPDLNFMPTSMSNSNQTQGLMNNNTGNQQSQISVTDSRGADGKDTTAQNGWRLDAQLGQFTKENSSAATTSPWTINLKNTGYSNSKGTRVSVNPDAQITSNGGSSNVITAAANQGLGTTTIDYSKPGSRIASLDVPANTDTGAYDAPITWTLSAGTSANPTK</sequence>
<feature type="compositionally biased region" description="Polar residues" evidence="1">
    <location>
        <begin position="80"/>
        <end position="106"/>
    </location>
</feature>
<feature type="chain" id="PRO_5046721891" evidence="2">
    <location>
        <begin position="30"/>
        <end position="232"/>
    </location>
</feature>
<evidence type="ECO:0000259" key="3">
    <source>
        <dbReference type="Pfam" id="PF13731"/>
    </source>
</evidence>
<organism evidence="4 5">
    <name type="scientific">Fructilactobacillus carniphilus</name>
    <dbReference type="NCBI Taxonomy" id="2940297"/>
    <lineage>
        <taxon>Bacteria</taxon>
        <taxon>Bacillati</taxon>
        <taxon>Bacillota</taxon>
        <taxon>Bacilli</taxon>
        <taxon>Lactobacillales</taxon>
        <taxon>Lactobacillaceae</taxon>
        <taxon>Fructilactobacillus</taxon>
    </lineage>
</organism>
<keyword evidence="2" id="KW-0732">Signal</keyword>
<dbReference type="Pfam" id="PF13731">
    <property type="entry name" value="WxL"/>
    <property type="match status" value="1"/>
</dbReference>
<dbReference type="Proteomes" id="UP001056164">
    <property type="component" value="Chromosome"/>
</dbReference>
<evidence type="ECO:0000313" key="5">
    <source>
        <dbReference type="Proteomes" id="UP001056164"/>
    </source>
</evidence>
<protein>
    <submittedName>
        <fullName evidence="4">WxL domain-containing protein</fullName>
    </submittedName>
</protein>
<evidence type="ECO:0000313" key="4">
    <source>
        <dbReference type="EMBL" id="USS90358.1"/>
    </source>
</evidence>
<dbReference type="InterPro" id="IPR027994">
    <property type="entry name" value="WxL_dom"/>
</dbReference>
<gene>
    <name evidence="4" type="ORF">M3M37_05825</name>
</gene>
<evidence type="ECO:0000256" key="2">
    <source>
        <dbReference type="SAM" id="SignalP"/>
    </source>
</evidence>
<feature type="compositionally biased region" description="Polar residues" evidence="1">
    <location>
        <begin position="38"/>
        <end position="49"/>
    </location>
</feature>
<feature type="domain" description="WxL" evidence="3">
    <location>
        <begin position="58"/>
        <end position="224"/>
    </location>
</feature>
<dbReference type="RefSeq" id="WP_252794881.1">
    <property type="nucleotide sequence ID" value="NZ_CP097121.1"/>
</dbReference>
<feature type="region of interest" description="Disordered" evidence="1">
    <location>
        <begin position="80"/>
        <end position="119"/>
    </location>
</feature>
<keyword evidence="5" id="KW-1185">Reference proteome</keyword>
<name>A0ABY5BXJ4_9LACO</name>
<feature type="signal peptide" evidence="2">
    <location>
        <begin position="1"/>
        <end position="29"/>
    </location>
</feature>